<dbReference type="AlphaFoldDB" id="A0AAV1Y292"/>
<dbReference type="EMBL" id="CAXHTB010000020">
    <property type="protein sequence ID" value="CAL0328043.1"/>
    <property type="molecule type" value="Genomic_DNA"/>
</dbReference>
<comment type="caution">
    <text evidence="2">The sequence shown here is derived from an EMBL/GenBank/DDBJ whole genome shotgun (WGS) entry which is preliminary data.</text>
</comment>
<protein>
    <recommendedName>
        <fullName evidence="4">Myb-like protein X</fullName>
    </recommendedName>
</protein>
<organism evidence="2 3">
    <name type="scientific">Lupinus luteus</name>
    <name type="common">European yellow lupine</name>
    <dbReference type="NCBI Taxonomy" id="3873"/>
    <lineage>
        <taxon>Eukaryota</taxon>
        <taxon>Viridiplantae</taxon>
        <taxon>Streptophyta</taxon>
        <taxon>Embryophyta</taxon>
        <taxon>Tracheophyta</taxon>
        <taxon>Spermatophyta</taxon>
        <taxon>Magnoliopsida</taxon>
        <taxon>eudicotyledons</taxon>
        <taxon>Gunneridae</taxon>
        <taxon>Pentapetalae</taxon>
        <taxon>rosids</taxon>
        <taxon>fabids</taxon>
        <taxon>Fabales</taxon>
        <taxon>Fabaceae</taxon>
        <taxon>Papilionoideae</taxon>
        <taxon>50 kb inversion clade</taxon>
        <taxon>genistoids sensu lato</taxon>
        <taxon>core genistoids</taxon>
        <taxon>Genisteae</taxon>
        <taxon>Lupinus</taxon>
    </lineage>
</organism>
<evidence type="ECO:0000313" key="2">
    <source>
        <dbReference type="EMBL" id="CAL0328043.1"/>
    </source>
</evidence>
<feature type="compositionally biased region" description="Basic and acidic residues" evidence="1">
    <location>
        <begin position="249"/>
        <end position="258"/>
    </location>
</feature>
<evidence type="ECO:0000313" key="3">
    <source>
        <dbReference type="Proteomes" id="UP001497480"/>
    </source>
</evidence>
<dbReference type="PANTHER" id="PTHR34660">
    <property type="entry name" value="MYB-LIKE PROTEIN X"/>
    <property type="match status" value="1"/>
</dbReference>
<feature type="compositionally biased region" description="Basic and acidic residues" evidence="1">
    <location>
        <begin position="39"/>
        <end position="58"/>
    </location>
</feature>
<accession>A0AAV1Y292</accession>
<name>A0AAV1Y292_LUPLU</name>
<dbReference type="PANTHER" id="PTHR34660:SF3">
    <property type="entry name" value="RRM DOMAIN-CONTAINING PROTEIN"/>
    <property type="match status" value="1"/>
</dbReference>
<evidence type="ECO:0008006" key="4">
    <source>
        <dbReference type="Google" id="ProtNLM"/>
    </source>
</evidence>
<reference evidence="2 3" key="1">
    <citation type="submission" date="2024-03" db="EMBL/GenBank/DDBJ databases">
        <authorList>
            <person name="Martinez-Hernandez J."/>
        </authorList>
    </citation>
    <scope>NUCLEOTIDE SEQUENCE [LARGE SCALE GENOMIC DNA]</scope>
</reference>
<feature type="compositionally biased region" description="Basic and acidic residues" evidence="1">
    <location>
        <begin position="99"/>
        <end position="112"/>
    </location>
</feature>
<proteinExistence type="predicted"/>
<sequence>MSRCFPFPPPGYEKKARIDNVDLLKKEKRSEKKHKKKDKEKESKEKRDKEGKCKDKKDKKEKHRKNKKDKDKERDKDKSKVNTKDEKGFQGQTQVPNEGKLHQKEIAQNDKKGVLFEDKLINGEKARKNNHPGEEKNKDSNFLMELDRRIKDNDGGIGHQLVQTFSIADHRKDGRNVKLVSECIDGKEKLLAKGINARTIDGRGTWTETRPIGNAAFQNHGGNLQPLEKNFDRTLFEATTVERKKKVKEKKDDDDKRGDKKRKEKDKEKKGHGKDKDMDKEKKKKEEKVNELNSEHKNREQNNKLKENNKASRIGLNSLTQVDARYSNENSFLGENIMKRKDMDSSGVVDANDNVPIKLPRLSSSHSFTENRRILEACQISLPNGSDKPGAAATNVKVDHKEHKINGSIEALISAVSSNKTIAPAATTLPAYPKAEASAKPPHPDTKYLSQVYSVPKTEEWSGFDDQEWLFSNSCSEERKPAVKSSEVRDDTLHVWAEAVHIESADVIALPYVIPY</sequence>
<evidence type="ECO:0000256" key="1">
    <source>
        <dbReference type="SAM" id="MobiDB-lite"/>
    </source>
</evidence>
<feature type="compositionally biased region" description="Basic and acidic residues" evidence="1">
    <location>
        <begin position="68"/>
        <end position="88"/>
    </location>
</feature>
<dbReference type="Proteomes" id="UP001497480">
    <property type="component" value="Unassembled WGS sequence"/>
</dbReference>
<feature type="compositionally biased region" description="Pro residues" evidence="1">
    <location>
        <begin position="1"/>
        <end position="11"/>
    </location>
</feature>
<feature type="region of interest" description="Disordered" evidence="1">
    <location>
        <begin position="1"/>
        <end position="112"/>
    </location>
</feature>
<feature type="compositionally biased region" description="Basic and acidic residues" evidence="1">
    <location>
        <begin position="265"/>
        <end position="310"/>
    </location>
</feature>
<gene>
    <name evidence="2" type="ORF">LLUT_LOCUS29103</name>
</gene>
<feature type="compositionally biased region" description="Basic and acidic residues" evidence="1">
    <location>
        <begin position="12"/>
        <end position="30"/>
    </location>
</feature>
<feature type="region of interest" description="Disordered" evidence="1">
    <location>
        <begin position="244"/>
        <end position="312"/>
    </location>
</feature>
<keyword evidence="3" id="KW-1185">Reference proteome</keyword>